<dbReference type="SUPFAM" id="SSF53474">
    <property type="entry name" value="alpha/beta-Hydrolases"/>
    <property type="match status" value="1"/>
</dbReference>
<evidence type="ECO:0000313" key="2">
    <source>
        <dbReference type="EMBL" id="GAA5141246.1"/>
    </source>
</evidence>
<sequence length="282" mass="28821">MDFQVPTATRPPRTTTSADGTTIAFDVHAPGGDPSVGPLVVVVGGATNVRLHSSGFGDALAAVGCTGVVYDRRGRGDSTDTQPYAVEREVEDLAAVVEAVRPGSTAVVAGFSSGAALALRAAAGGAPVSHVVPFEPPYRLPDSPPLPADYVERLEAFNAAGDRDGALEYFQVAAVGLPQEMVDGMKGTPMWHHVAEVAPTIVYDGYCLGGDDQSLPAALVAGLTQPVLALASTGSPPFLVEPARQVGALAPHGTFELVEGDFHTAPDDVLATRIAAFASPAG</sequence>
<reference evidence="3" key="1">
    <citation type="journal article" date="2019" name="Int. J. Syst. Evol. Microbiol.">
        <title>The Global Catalogue of Microorganisms (GCM) 10K type strain sequencing project: providing services to taxonomists for standard genome sequencing and annotation.</title>
        <authorList>
            <consortium name="The Broad Institute Genomics Platform"/>
            <consortium name="The Broad Institute Genome Sequencing Center for Infectious Disease"/>
            <person name="Wu L."/>
            <person name="Ma J."/>
        </authorList>
    </citation>
    <scope>NUCLEOTIDE SEQUENCE [LARGE SCALE GENOMIC DNA]</scope>
    <source>
        <strain evidence="3">JCM 18459</strain>
    </source>
</reference>
<dbReference type="GO" id="GO:0016787">
    <property type="term" value="F:hydrolase activity"/>
    <property type="evidence" value="ECO:0007669"/>
    <property type="project" value="UniProtKB-KW"/>
</dbReference>
<gene>
    <name evidence="2" type="ORF">GCM10023340_02610</name>
</gene>
<proteinExistence type="predicted"/>
<feature type="domain" description="AB hydrolase-1" evidence="1">
    <location>
        <begin position="53"/>
        <end position="259"/>
    </location>
</feature>
<dbReference type="EMBL" id="BAABKG010000001">
    <property type="protein sequence ID" value="GAA5141246.1"/>
    <property type="molecule type" value="Genomic_DNA"/>
</dbReference>
<accession>A0ABP9P6B7</accession>
<dbReference type="Proteomes" id="UP001500221">
    <property type="component" value="Unassembled WGS sequence"/>
</dbReference>
<dbReference type="RefSeq" id="WP_345453634.1">
    <property type="nucleotide sequence ID" value="NZ_BAABKG010000001.1"/>
</dbReference>
<dbReference type="Gene3D" id="3.40.50.1820">
    <property type="entry name" value="alpha/beta hydrolase"/>
    <property type="match status" value="1"/>
</dbReference>
<dbReference type="InterPro" id="IPR000073">
    <property type="entry name" value="AB_hydrolase_1"/>
</dbReference>
<comment type="caution">
    <text evidence="2">The sequence shown here is derived from an EMBL/GenBank/DDBJ whole genome shotgun (WGS) entry which is preliminary data.</text>
</comment>
<dbReference type="Pfam" id="PF12697">
    <property type="entry name" value="Abhydrolase_6"/>
    <property type="match status" value="1"/>
</dbReference>
<keyword evidence="2" id="KW-0378">Hydrolase</keyword>
<evidence type="ECO:0000259" key="1">
    <source>
        <dbReference type="Pfam" id="PF12697"/>
    </source>
</evidence>
<dbReference type="InterPro" id="IPR029058">
    <property type="entry name" value="AB_hydrolase_fold"/>
</dbReference>
<name>A0ABP9P6B7_9ACTN</name>
<keyword evidence="3" id="KW-1185">Reference proteome</keyword>
<protein>
    <submittedName>
        <fullName evidence="2">Alpha/beta hydrolase</fullName>
    </submittedName>
</protein>
<organism evidence="2 3">
    <name type="scientific">Nocardioides marinquilinus</name>
    <dbReference type="NCBI Taxonomy" id="1210400"/>
    <lineage>
        <taxon>Bacteria</taxon>
        <taxon>Bacillati</taxon>
        <taxon>Actinomycetota</taxon>
        <taxon>Actinomycetes</taxon>
        <taxon>Propionibacteriales</taxon>
        <taxon>Nocardioidaceae</taxon>
        <taxon>Nocardioides</taxon>
    </lineage>
</organism>
<evidence type="ECO:0000313" key="3">
    <source>
        <dbReference type="Proteomes" id="UP001500221"/>
    </source>
</evidence>